<dbReference type="PATRIC" id="fig|307121.4.peg.4303"/>
<dbReference type="Pfam" id="PF21813">
    <property type="entry name" value="DUF6882"/>
    <property type="match status" value="1"/>
</dbReference>
<dbReference type="STRING" id="307121.GA0070620_4208"/>
<evidence type="ECO:0000313" key="1">
    <source>
        <dbReference type="EMBL" id="SBV28657.1"/>
    </source>
</evidence>
<gene>
    <name evidence="1" type="ORF">GA0070620_4208</name>
</gene>
<name>A0A1C3N7T4_9ACTN</name>
<proteinExistence type="predicted"/>
<dbReference type="InterPro" id="IPR049249">
    <property type="entry name" value="DUF6882"/>
</dbReference>
<reference evidence="2" key="1">
    <citation type="submission" date="2016-06" db="EMBL/GenBank/DDBJ databases">
        <authorList>
            <person name="Varghese N."/>
        </authorList>
    </citation>
    <scope>NUCLEOTIDE SEQUENCE [LARGE SCALE GENOMIC DNA]</scope>
    <source>
        <strain evidence="2">DSM 45344</strain>
    </source>
</reference>
<sequence>MDHVDQRAVHDHELWESVVTAARDRVGPRQAAMVSDHGLSGDVQYHWSMDDATIVWSRGGRDFLHGRIAMIGSVDHVQQTWLWSWANDSLPRAVLGDITAVRRYGEENAFPLLVWPSFRAEQKPVAQARIVAADVLAAEGLWFEPGDEVDLHFAIHDLRRV</sequence>
<dbReference type="AlphaFoldDB" id="A0A1C3N7T4"/>
<organism evidence="1 2">
    <name type="scientific">Micromonospora krabiensis</name>
    <dbReference type="NCBI Taxonomy" id="307121"/>
    <lineage>
        <taxon>Bacteria</taxon>
        <taxon>Bacillati</taxon>
        <taxon>Actinomycetota</taxon>
        <taxon>Actinomycetes</taxon>
        <taxon>Micromonosporales</taxon>
        <taxon>Micromonosporaceae</taxon>
        <taxon>Micromonospora</taxon>
    </lineage>
</organism>
<evidence type="ECO:0000313" key="2">
    <source>
        <dbReference type="Proteomes" id="UP000199393"/>
    </source>
</evidence>
<dbReference type="RefSeq" id="WP_231921882.1">
    <property type="nucleotide sequence ID" value="NZ_JBHRWG010000004.1"/>
</dbReference>
<protein>
    <submittedName>
        <fullName evidence="1">Uncharacterized protein</fullName>
    </submittedName>
</protein>
<dbReference type="EMBL" id="LT598496">
    <property type="protein sequence ID" value="SBV28657.1"/>
    <property type="molecule type" value="Genomic_DNA"/>
</dbReference>
<accession>A0A1C3N7T4</accession>
<keyword evidence="2" id="KW-1185">Reference proteome</keyword>
<dbReference type="Proteomes" id="UP000199393">
    <property type="component" value="Chromosome I"/>
</dbReference>